<accession>A0A662DJS9</accession>
<evidence type="ECO:0000313" key="14">
    <source>
        <dbReference type="EMBL" id="RLE14551.1"/>
    </source>
</evidence>
<dbReference type="FunFam" id="1.10.220.30:FF:000001">
    <property type="entry name" value="Flagellar motor switch protein FliG"/>
    <property type="match status" value="1"/>
</dbReference>
<feature type="domain" description="Flagellar motor switch protein FliG N-terminal" evidence="13">
    <location>
        <begin position="9"/>
        <end position="108"/>
    </location>
</feature>
<dbReference type="PANTHER" id="PTHR30534:SF0">
    <property type="entry name" value="FLAGELLAR MOTOR SWITCH PROTEIN FLIG"/>
    <property type="match status" value="1"/>
</dbReference>
<evidence type="ECO:0000259" key="12">
    <source>
        <dbReference type="Pfam" id="PF14841"/>
    </source>
</evidence>
<dbReference type="GO" id="GO:0003774">
    <property type="term" value="F:cytoskeletal motor activity"/>
    <property type="evidence" value="ECO:0007669"/>
    <property type="project" value="InterPro"/>
</dbReference>
<evidence type="ECO:0000313" key="15">
    <source>
        <dbReference type="Proteomes" id="UP000280417"/>
    </source>
</evidence>
<dbReference type="InterPro" id="IPR032779">
    <property type="entry name" value="FliG_M"/>
</dbReference>
<dbReference type="Proteomes" id="UP000280417">
    <property type="component" value="Unassembled WGS sequence"/>
</dbReference>
<dbReference type="PRINTS" id="PR00954">
    <property type="entry name" value="FLGMOTORFLIG"/>
</dbReference>
<evidence type="ECO:0000256" key="10">
    <source>
        <dbReference type="SAM" id="Coils"/>
    </source>
</evidence>
<dbReference type="InterPro" id="IPR000090">
    <property type="entry name" value="Flg_Motor_Flig"/>
</dbReference>
<evidence type="ECO:0000256" key="1">
    <source>
        <dbReference type="ARBA" id="ARBA00004117"/>
    </source>
</evidence>
<dbReference type="Pfam" id="PF01706">
    <property type="entry name" value="FliG_C"/>
    <property type="match status" value="1"/>
</dbReference>
<sequence>MEEYKNNKNLSGREKAALLLISLGKERAAKILQELDRKEAEILTEEIARWEKVPPELVKKVWKEFYQLSLTSSYLAQGGKDYAREILGRALGNNRAMNVVENLGKDSDKEAGELFFDFLERVDLQHLLNFVKSEHPQTIALILSYLKPERASFILSSLPQQLQMDVTMRIINIGEISPEVLREIDRTLRREFSSISTQEKLQVVGGTRAVAEILNLMDRSAQENILKTLEKKNAELAQEVKQMMFVFEDIISIDDRSIQRALREIDTRDLTLALKGASKQLREKFFKNMSSRAAETIKEEMELMGPVRIKEVEETQQKIANIFRELGERGEIIIGTGKEEEVIV</sequence>
<proteinExistence type="inferred from homology"/>
<protein>
    <recommendedName>
        <fullName evidence="4">Flagellar motor switch protein FliG</fullName>
    </recommendedName>
</protein>
<keyword evidence="9" id="KW-0975">Bacterial flagellum</keyword>
<reference evidence="14 15" key="1">
    <citation type="submission" date="2018-06" db="EMBL/GenBank/DDBJ databases">
        <title>Extensive metabolic versatility and redundancy in microbially diverse, dynamic hydrothermal sediments.</title>
        <authorList>
            <person name="Dombrowski N."/>
            <person name="Teske A."/>
            <person name="Baker B.J."/>
        </authorList>
    </citation>
    <scope>NUCLEOTIDE SEQUENCE [LARGE SCALE GENOMIC DNA]</scope>
    <source>
        <strain evidence="14">B3_G15</strain>
    </source>
</reference>
<dbReference type="Gene3D" id="1.10.220.30">
    <property type="match status" value="3"/>
</dbReference>
<feature type="domain" description="Flagellar motor switch protein FliG middle" evidence="12">
    <location>
        <begin position="125"/>
        <end position="198"/>
    </location>
</feature>
<dbReference type="GO" id="GO:0009425">
    <property type="term" value="C:bacterial-type flagellum basal body"/>
    <property type="evidence" value="ECO:0007669"/>
    <property type="project" value="UniProtKB-SubCell"/>
</dbReference>
<evidence type="ECO:0000259" key="13">
    <source>
        <dbReference type="Pfam" id="PF14842"/>
    </source>
</evidence>
<dbReference type="GO" id="GO:0006935">
    <property type="term" value="P:chemotaxis"/>
    <property type="evidence" value="ECO:0007669"/>
    <property type="project" value="UniProtKB-KW"/>
</dbReference>
<evidence type="ECO:0000256" key="4">
    <source>
        <dbReference type="ARBA" id="ARBA00021870"/>
    </source>
</evidence>
<dbReference type="Pfam" id="PF14842">
    <property type="entry name" value="FliG_N"/>
    <property type="match status" value="1"/>
</dbReference>
<comment type="similarity">
    <text evidence="3">Belongs to the FliG family.</text>
</comment>
<dbReference type="InterPro" id="IPR011002">
    <property type="entry name" value="FliG_a-hlx"/>
</dbReference>
<organism evidence="14 15">
    <name type="scientific">Aerophobetes bacterium</name>
    <dbReference type="NCBI Taxonomy" id="2030807"/>
    <lineage>
        <taxon>Bacteria</taxon>
        <taxon>Candidatus Aerophobota</taxon>
    </lineage>
</organism>
<feature type="coiled-coil region" evidence="10">
    <location>
        <begin position="219"/>
        <end position="246"/>
    </location>
</feature>
<keyword evidence="7" id="KW-0283">Flagellar rotation</keyword>
<dbReference type="EMBL" id="QMQA01000039">
    <property type="protein sequence ID" value="RLE14551.1"/>
    <property type="molecule type" value="Genomic_DNA"/>
</dbReference>
<keyword evidence="14" id="KW-0282">Flagellum</keyword>
<evidence type="ECO:0000256" key="9">
    <source>
        <dbReference type="ARBA" id="ARBA00023143"/>
    </source>
</evidence>
<evidence type="ECO:0000256" key="8">
    <source>
        <dbReference type="ARBA" id="ARBA00023136"/>
    </source>
</evidence>
<keyword evidence="6" id="KW-0145">Chemotaxis</keyword>
<evidence type="ECO:0000256" key="6">
    <source>
        <dbReference type="ARBA" id="ARBA00022500"/>
    </source>
</evidence>
<name>A0A662DJS9_UNCAE</name>
<keyword evidence="14" id="KW-0969">Cilium</keyword>
<feature type="domain" description="Flagellar motor switch protein FliG C-terminal" evidence="11">
    <location>
        <begin position="228"/>
        <end position="334"/>
    </location>
</feature>
<evidence type="ECO:0000256" key="2">
    <source>
        <dbReference type="ARBA" id="ARBA00004413"/>
    </source>
</evidence>
<evidence type="ECO:0000256" key="5">
    <source>
        <dbReference type="ARBA" id="ARBA00022475"/>
    </source>
</evidence>
<keyword evidence="8" id="KW-0472">Membrane</keyword>
<dbReference type="GO" id="GO:0005886">
    <property type="term" value="C:plasma membrane"/>
    <property type="evidence" value="ECO:0007669"/>
    <property type="project" value="UniProtKB-SubCell"/>
</dbReference>
<dbReference type="AlphaFoldDB" id="A0A662DJS9"/>
<evidence type="ECO:0000256" key="3">
    <source>
        <dbReference type="ARBA" id="ARBA00010299"/>
    </source>
</evidence>
<gene>
    <name evidence="14" type="primary">fliG</name>
    <name evidence="14" type="ORF">DRJ04_02155</name>
</gene>
<evidence type="ECO:0000259" key="11">
    <source>
        <dbReference type="Pfam" id="PF01706"/>
    </source>
</evidence>
<dbReference type="InterPro" id="IPR028263">
    <property type="entry name" value="FliG_N"/>
</dbReference>
<comment type="subcellular location">
    <subcellularLocation>
        <location evidence="1">Bacterial flagellum basal body</location>
    </subcellularLocation>
    <subcellularLocation>
        <location evidence="2">Cell membrane</location>
        <topology evidence="2">Peripheral membrane protein</topology>
        <orientation evidence="2">Cytoplasmic side</orientation>
    </subcellularLocation>
</comment>
<comment type="caution">
    <text evidence="14">The sequence shown here is derived from an EMBL/GenBank/DDBJ whole genome shotgun (WGS) entry which is preliminary data.</text>
</comment>
<dbReference type="PANTHER" id="PTHR30534">
    <property type="entry name" value="FLAGELLAR MOTOR SWITCH PROTEIN FLIG"/>
    <property type="match status" value="1"/>
</dbReference>
<keyword evidence="10" id="KW-0175">Coiled coil</keyword>
<dbReference type="SUPFAM" id="SSF48029">
    <property type="entry name" value="FliG"/>
    <property type="match status" value="2"/>
</dbReference>
<keyword evidence="5" id="KW-1003">Cell membrane</keyword>
<dbReference type="PIRSF" id="PIRSF003161">
    <property type="entry name" value="FliG"/>
    <property type="match status" value="1"/>
</dbReference>
<dbReference type="Pfam" id="PF14841">
    <property type="entry name" value="FliG_M"/>
    <property type="match status" value="1"/>
</dbReference>
<dbReference type="GO" id="GO:0071973">
    <property type="term" value="P:bacterial-type flagellum-dependent cell motility"/>
    <property type="evidence" value="ECO:0007669"/>
    <property type="project" value="InterPro"/>
</dbReference>
<keyword evidence="14" id="KW-0966">Cell projection</keyword>
<dbReference type="InterPro" id="IPR023087">
    <property type="entry name" value="Flg_Motor_Flig_C"/>
</dbReference>
<evidence type="ECO:0000256" key="7">
    <source>
        <dbReference type="ARBA" id="ARBA00022779"/>
    </source>
</evidence>
<dbReference type="NCBIfam" id="TIGR00207">
    <property type="entry name" value="fliG"/>
    <property type="match status" value="1"/>
</dbReference>